<sequence length="247" mass="28815">MYYNYEKKLIVPLNSNSKHSSIFPLLINNPLRPEPSQLMHFVFANKNLQLNNNKQLFKIDYKIHRGFTCEEEIFIRNAMEIVSNRLIKPEIIENMYEICGISGCLFGTGVWSRSKLANDKTNHDIHDLLRFQLMCLQFKGEKNQFPTIHIYPMYEKTDTQAEGNIGCLACIYHTSTCSIEGKFKVKLNRYNLNISNEHPGNIVYWAGAIVHEMLHNLGHKHSINDYSDKWQINVFEKCFLYDGNYAP</sequence>
<dbReference type="EMBL" id="CAJOAY010002481">
    <property type="protein sequence ID" value="CAF3956058.1"/>
    <property type="molecule type" value="Genomic_DNA"/>
</dbReference>
<gene>
    <name evidence="1" type="ORF">OKA104_LOCUS27245</name>
</gene>
<dbReference type="AlphaFoldDB" id="A0A819L334"/>
<proteinExistence type="predicted"/>
<comment type="caution">
    <text evidence="1">The sequence shown here is derived from an EMBL/GenBank/DDBJ whole genome shotgun (WGS) entry which is preliminary data.</text>
</comment>
<dbReference type="Proteomes" id="UP000663881">
    <property type="component" value="Unassembled WGS sequence"/>
</dbReference>
<name>A0A819L334_9BILA</name>
<organism evidence="1 2">
    <name type="scientific">Adineta steineri</name>
    <dbReference type="NCBI Taxonomy" id="433720"/>
    <lineage>
        <taxon>Eukaryota</taxon>
        <taxon>Metazoa</taxon>
        <taxon>Spiralia</taxon>
        <taxon>Gnathifera</taxon>
        <taxon>Rotifera</taxon>
        <taxon>Eurotatoria</taxon>
        <taxon>Bdelloidea</taxon>
        <taxon>Adinetida</taxon>
        <taxon>Adinetidae</taxon>
        <taxon>Adineta</taxon>
    </lineage>
</organism>
<accession>A0A819L334</accession>
<protein>
    <submittedName>
        <fullName evidence="1">Uncharacterized protein</fullName>
    </submittedName>
</protein>
<evidence type="ECO:0000313" key="1">
    <source>
        <dbReference type="EMBL" id="CAF3956058.1"/>
    </source>
</evidence>
<dbReference type="SUPFAM" id="SSF55486">
    <property type="entry name" value="Metalloproteases ('zincins'), catalytic domain"/>
    <property type="match status" value="1"/>
</dbReference>
<reference evidence="1" key="1">
    <citation type="submission" date="2021-02" db="EMBL/GenBank/DDBJ databases">
        <authorList>
            <person name="Nowell W R."/>
        </authorList>
    </citation>
    <scope>NUCLEOTIDE SEQUENCE</scope>
</reference>
<evidence type="ECO:0000313" key="2">
    <source>
        <dbReference type="Proteomes" id="UP000663881"/>
    </source>
</evidence>